<dbReference type="KEGG" id="buz:AYM40_35210"/>
<accession>A0A160FVU4</accession>
<dbReference type="RefSeq" id="WP_063500521.1">
    <property type="nucleotide sequence ID" value="NZ_CP014579.1"/>
</dbReference>
<evidence type="ECO:0000313" key="2">
    <source>
        <dbReference type="Proteomes" id="UP000076852"/>
    </source>
</evidence>
<organism evidence="1 2">
    <name type="scientific">Paraburkholderia phytofirmans OLGA172</name>
    <dbReference type="NCBI Taxonomy" id="1417228"/>
    <lineage>
        <taxon>Bacteria</taxon>
        <taxon>Pseudomonadati</taxon>
        <taxon>Pseudomonadota</taxon>
        <taxon>Betaproteobacteria</taxon>
        <taxon>Burkholderiales</taxon>
        <taxon>Burkholderiaceae</taxon>
        <taxon>Paraburkholderia</taxon>
    </lineage>
</organism>
<reference evidence="1 2" key="1">
    <citation type="journal article" date="2016" name="Gene">
        <title>PacBio SMRT assembly of a complex multi-replicon genome reveals chlorocatechol degradative operon in a region of genome plasticity.</title>
        <authorList>
            <person name="Ricker N."/>
            <person name="Shen S.Y."/>
            <person name="Goordial J."/>
            <person name="Jin S."/>
            <person name="Fulthorpe R.R."/>
        </authorList>
    </citation>
    <scope>NUCLEOTIDE SEQUENCE [LARGE SCALE GENOMIC DNA]</scope>
    <source>
        <strain evidence="1 2">OLGA172</strain>
    </source>
</reference>
<dbReference type="STRING" id="1804984.AYM40_35210"/>
<name>A0A160FVU4_9BURK</name>
<evidence type="ECO:0000313" key="1">
    <source>
        <dbReference type="EMBL" id="ANB77331.1"/>
    </source>
</evidence>
<dbReference type="AlphaFoldDB" id="A0A160FVU4"/>
<sequence>MGGPAYGESLERFQTKKAAFVMARLSFAVNDWMAYSRVDSARKPHVLNEEQQERYSEQLGSLSAILATYIGCTVDAIK</sequence>
<dbReference type="EMBL" id="CP014579">
    <property type="protein sequence ID" value="ANB77331.1"/>
    <property type="molecule type" value="Genomic_DNA"/>
</dbReference>
<gene>
    <name evidence="1" type="ORF">AYM40_35210</name>
</gene>
<proteinExistence type="predicted"/>
<protein>
    <submittedName>
        <fullName evidence="1">Uncharacterized protein</fullName>
    </submittedName>
</protein>
<dbReference type="Proteomes" id="UP000076852">
    <property type="component" value="Chromosome 2"/>
</dbReference>
<keyword evidence="2" id="KW-1185">Reference proteome</keyword>